<feature type="compositionally biased region" description="Low complexity" evidence="1">
    <location>
        <begin position="267"/>
        <end position="278"/>
    </location>
</feature>
<keyword evidence="2" id="KW-0472">Membrane</keyword>
<evidence type="ECO:0000259" key="4">
    <source>
        <dbReference type="Pfam" id="PF04213"/>
    </source>
</evidence>
<feature type="domain" description="Htaa" evidence="4">
    <location>
        <begin position="39"/>
        <end position="199"/>
    </location>
</feature>
<dbReference type="AlphaFoldDB" id="A0A934Q5E7"/>
<keyword evidence="3" id="KW-0732">Signal</keyword>
<organism evidence="5 6">
    <name type="scientific">Leucobacter chromiisoli</name>
    <dbReference type="NCBI Taxonomy" id="2796471"/>
    <lineage>
        <taxon>Bacteria</taxon>
        <taxon>Bacillati</taxon>
        <taxon>Actinomycetota</taxon>
        <taxon>Actinomycetes</taxon>
        <taxon>Micrococcales</taxon>
        <taxon>Microbacteriaceae</taxon>
        <taxon>Leucobacter</taxon>
    </lineage>
</organism>
<feature type="transmembrane region" description="Helical" evidence="2">
    <location>
        <begin position="238"/>
        <end position="260"/>
    </location>
</feature>
<keyword evidence="6" id="KW-1185">Reference proteome</keyword>
<sequence>MLGAAILGGGLLLAPATAQAAPLVAEETTSADCTVTSSELRWGVKESFRSYISGSIANGEWTTDNGAGYETPEFIWSTDAGELSSDLESGTISFTGGVHFTGHGGALAMDLANPSIQFEGDAAYLLLDFGATDTAQEGAPASSQLRAAKIELGEALSTEGDALTISGATTRLTSEGAAAFNGDYGDYAAGDEMDPVSLTAAVSGCELGAVEIAAPAEPDEEEPAPAPAEPVAQQQVPWIPIIVGGVAILVIGVTAGMLIAGRGKGKSAGAGAPDGAAASQDPEQTPGG</sequence>
<gene>
    <name evidence="5" type="ORF">JD276_01515</name>
</gene>
<evidence type="ECO:0000256" key="1">
    <source>
        <dbReference type="SAM" id="MobiDB-lite"/>
    </source>
</evidence>
<accession>A0A934Q5E7</accession>
<dbReference type="Proteomes" id="UP000608530">
    <property type="component" value="Unassembled WGS sequence"/>
</dbReference>
<feature type="signal peptide" evidence="3">
    <location>
        <begin position="1"/>
        <end position="20"/>
    </location>
</feature>
<keyword evidence="2" id="KW-0812">Transmembrane</keyword>
<reference evidence="5" key="1">
    <citation type="submission" date="2020-12" db="EMBL/GenBank/DDBJ databases">
        <title>Leucobacter sp. CAS1, isolated from Chromium sludge.</title>
        <authorList>
            <person name="Xu Z."/>
        </authorList>
    </citation>
    <scope>NUCLEOTIDE SEQUENCE</scope>
    <source>
        <strain evidence="5">CSA1</strain>
    </source>
</reference>
<keyword evidence="2" id="KW-1133">Transmembrane helix</keyword>
<proteinExistence type="predicted"/>
<dbReference type="Pfam" id="PF04213">
    <property type="entry name" value="HtaA"/>
    <property type="match status" value="1"/>
</dbReference>
<feature type="region of interest" description="Disordered" evidence="1">
    <location>
        <begin position="264"/>
        <end position="288"/>
    </location>
</feature>
<name>A0A934Q5E7_9MICO</name>
<dbReference type="EMBL" id="JAEHOH010000001">
    <property type="protein sequence ID" value="MBK0417715.1"/>
    <property type="molecule type" value="Genomic_DNA"/>
</dbReference>
<comment type="caution">
    <text evidence="5">The sequence shown here is derived from an EMBL/GenBank/DDBJ whole genome shotgun (WGS) entry which is preliminary data.</text>
</comment>
<evidence type="ECO:0000313" key="5">
    <source>
        <dbReference type="EMBL" id="MBK0417715.1"/>
    </source>
</evidence>
<evidence type="ECO:0000313" key="6">
    <source>
        <dbReference type="Proteomes" id="UP000608530"/>
    </source>
</evidence>
<feature type="chain" id="PRO_5037014508" evidence="3">
    <location>
        <begin position="21"/>
        <end position="288"/>
    </location>
</feature>
<protein>
    <submittedName>
        <fullName evidence="5">HtaA domain-containing protein</fullName>
    </submittedName>
</protein>
<evidence type="ECO:0000256" key="2">
    <source>
        <dbReference type="SAM" id="Phobius"/>
    </source>
</evidence>
<evidence type="ECO:0000256" key="3">
    <source>
        <dbReference type="SAM" id="SignalP"/>
    </source>
</evidence>
<dbReference type="InterPro" id="IPR007331">
    <property type="entry name" value="Htaa"/>
</dbReference>